<comment type="caution">
    <text evidence="4">The sequence shown here is derived from an EMBL/GenBank/DDBJ whole genome shotgun (WGS) entry which is preliminary data.</text>
</comment>
<gene>
    <name evidence="4" type="ordered locus">AXX17_At4g06230</name>
</gene>
<dbReference type="Gene3D" id="3.10.10.10">
    <property type="entry name" value="HIV Type 1 Reverse Transcriptase, subunit A, domain 1"/>
    <property type="match status" value="1"/>
</dbReference>
<dbReference type="GO" id="GO:0008270">
    <property type="term" value="F:zinc ion binding"/>
    <property type="evidence" value="ECO:0007669"/>
    <property type="project" value="UniProtKB-KW"/>
</dbReference>
<dbReference type="InterPro" id="IPR043502">
    <property type="entry name" value="DNA/RNA_pol_sf"/>
</dbReference>
<accession>A0A178V689</accession>
<dbReference type="InterPro" id="IPR043128">
    <property type="entry name" value="Rev_trsase/Diguanyl_cyclase"/>
</dbReference>
<sequence>MTRSKAKQLKKRFNLAVQDILSSLELGVNWFVAPHTGYDLIAEEELVEAFTQMSLERTTPPSMKYRLTGSRTSRNQEKTLELQETNDSSVTSTSDRESQDQEQDIKDMEEFEDIPHERTDRHHVRSPSSTIFPSQERSDRQLVKPPSLSDTSSPLSLVSSWYQSAVALPLPGNTMGEAAEIPQIAVMQMMATLTEELRGLRKRLGRLEQPHPRVELGQDQAPAQFTENALSGWDRTVADRRRQRFGPINTWGDMKYLLRLRYVPDHYHRDLQKYFRMLSQGTKTVDEYFEEFEKLMNALELEESDEALMAQFIDGLQERIQRKVERAQYNGLHELLHLAVQVEQQIRRKASLSNRSRNNTPWNASNNRAMDKSKAVESDHRFKNKSNEAPKTSRPKLGKFPSTNQSRSRYITCFKCQGRGHMARECLNQRVMILTPSGDYESQDEQEDSDEHEDVEYPDVGELLVIRRTLSVVGKYHDQVVCDVVPMRVGHLLLGRPWQFDRATCHNGRTNHYSFTFNDRKYNLAPLSPFEVHDLQIHMNKEHEVRSSSLYLSSKDVCKTMSAKGTVLLMVFKECLSTGIGDPELSAEVQAVLDWYKDLFPEEIPPGLPPICGIEQQIDLVPGSALPNKPAYRMNPEESKELEKQDGTWRMCVDCRAINNITIKYRHPIPRLYDMLDELSGAIIFSKVDLRSGYHQVRMREGDEWKTAFKTKQGLYECLVMPFGLTNAPSTFMRLMNQVLRFCTNTDENMTNATKKLEPQEDEEQFEAEEQLVPEEALIVPTGSLTRSKSKKFNQAINGLLKELKKNQEDVAQSSFIMITARETR</sequence>
<dbReference type="CDD" id="cd01647">
    <property type="entry name" value="RT_LTR"/>
    <property type="match status" value="1"/>
</dbReference>
<dbReference type="Gene3D" id="4.10.60.10">
    <property type="entry name" value="Zinc finger, CCHC-type"/>
    <property type="match status" value="1"/>
</dbReference>
<dbReference type="InterPro" id="IPR001878">
    <property type="entry name" value="Znf_CCHC"/>
</dbReference>
<dbReference type="PANTHER" id="PTHR35046">
    <property type="entry name" value="ZINC KNUCKLE (CCHC-TYPE) FAMILY PROTEIN"/>
    <property type="match status" value="1"/>
</dbReference>
<feature type="region of interest" description="Disordered" evidence="2">
    <location>
        <begin position="58"/>
        <end position="153"/>
    </location>
</feature>
<dbReference type="AlphaFoldDB" id="A0A178V689"/>
<evidence type="ECO:0000256" key="2">
    <source>
        <dbReference type="SAM" id="MobiDB-lite"/>
    </source>
</evidence>
<keyword evidence="1" id="KW-0479">Metal-binding</keyword>
<reference evidence="5" key="1">
    <citation type="journal article" date="2016" name="Proc. Natl. Acad. Sci. U.S.A.">
        <title>Chromosome-level assembly of Arabidopsis thaliana Ler reveals the extent of translocation and inversion polymorphisms.</title>
        <authorList>
            <person name="Zapata L."/>
            <person name="Ding J."/>
            <person name="Willing E.M."/>
            <person name="Hartwig B."/>
            <person name="Bezdan D."/>
            <person name="Jiao W.B."/>
            <person name="Patel V."/>
            <person name="Velikkakam James G."/>
            <person name="Koornneef M."/>
            <person name="Ossowski S."/>
            <person name="Schneeberger K."/>
        </authorList>
    </citation>
    <scope>NUCLEOTIDE SEQUENCE [LARGE SCALE GENOMIC DNA]</scope>
    <source>
        <strain evidence="5">cv. Landsberg erecta</strain>
    </source>
</reference>
<dbReference type="InterPro" id="IPR048511">
    <property type="entry name" value="TMEM106_N"/>
</dbReference>
<dbReference type="Pfam" id="PF00078">
    <property type="entry name" value="RVT_1"/>
    <property type="match status" value="1"/>
</dbReference>
<feature type="domain" description="CCHC-type" evidence="3">
    <location>
        <begin position="413"/>
        <end position="426"/>
    </location>
</feature>
<keyword evidence="1" id="KW-0862">Zinc</keyword>
<evidence type="ECO:0000259" key="3">
    <source>
        <dbReference type="PROSITE" id="PS50158"/>
    </source>
</evidence>
<feature type="compositionally biased region" description="Polar residues" evidence="2">
    <location>
        <begin position="126"/>
        <end position="135"/>
    </location>
</feature>
<organism evidence="4 5">
    <name type="scientific">Arabidopsis thaliana</name>
    <name type="common">Mouse-ear cress</name>
    <dbReference type="NCBI Taxonomy" id="3702"/>
    <lineage>
        <taxon>Eukaryota</taxon>
        <taxon>Viridiplantae</taxon>
        <taxon>Streptophyta</taxon>
        <taxon>Embryophyta</taxon>
        <taxon>Tracheophyta</taxon>
        <taxon>Spermatophyta</taxon>
        <taxon>Magnoliopsida</taxon>
        <taxon>eudicotyledons</taxon>
        <taxon>Gunneridae</taxon>
        <taxon>Pentapetalae</taxon>
        <taxon>rosids</taxon>
        <taxon>malvids</taxon>
        <taxon>Brassicales</taxon>
        <taxon>Brassicaceae</taxon>
        <taxon>Camelineae</taxon>
        <taxon>Arabidopsis</taxon>
    </lineage>
</organism>
<evidence type="ECO:0000256" key="1">
    <source>
        <dbReference type="PROSITE-ProRule" id="PRU00047"/>
    </source>
</evidence>
<dbReference type="SUPFAM" id="SSF56672">
    <property type="entry name" value="DNA/RNA polymerases"/>
    <property type="match status" value="1"/>
</dbReference>
<dbReference type="Pfam" id="PF03732">
    <property type="entry name" value="Retrotrans_gag"/>
    <property type="match status" value="1"/>
</dbReference>
<dbReference type="InterPro" id="IPR036875">
    <property type="entry name" value="Znf_CCHC_sf"/>
</dbReference>
<dbReference type="PANTHER" id="PTHR35046:SF9">
    <property type="entry name" value="RNA-DIRECTED DNA POLYMERASE"/>
    <property type="match status" value="1"/>
</dbReference>
<dbReference type="InterPro" id="IPR005162">
    <property type="entry name" value="Retrotrans_gag_dom"/>
</dbReference>
<feature type="compositionally biased region" description="Polar residues" evidence="2">
    <location>
        <begin position="82"/>
        <end position="93"/>
    </location>
</feature>
<feature type="compositionally biased region" description="Basic and acidic residues" evidence="2">
    <location>
        <begin position="369"/>
        <end position="388"/>
    </location>
</feature>
<feature type="compositionally biased region" description="Basic and acidic residues" evidence="2">
    <location>
        <begin position="94"/>
        <end position="120"/>
    </location>
</feature>
<evidence type="ECO:0000313" key="5">
    <source>
        <dbReference type="Proteomes" id="UP000078284"/>
    </source>
</evidence>
<feature type="compositionally biased region" description="Polar residues" evidence="2">
    <location>
        <begin position="351"/>
        <end position="368"/>
    </location>
</feature>
<proteinExistence type="predicted"/>
<dbReference type="InterPro" id="IPR000477">
    <property type="entry name" value="RT_dom"/>
</dbReference>
<keyword evidence="1" id="KW-0863">Zinc-finger</keyword>
<name>A0A178V689_ARATH</name>
<dbReference type="SMART" id="SM00343">
    <property type="entry name" value="ZnF_C2HC"/>
    <property type="match status" value="1"/>
</dbReference>
<dbReference type="Proteomes" id="UP000078284">
    <property type="component" value="Chromosome 4"/>
</dbReference>
<feature type="region of interest" description="Disordered" evidence="2">
    <location>
        <begin position="350"/>
        <end position="404"/>
    </location>
</feature>
<protein>
    <recommendedName>
        <fullName evidence="3">CCHC-type domain-containing protein</fullName>
    </recommendedName>
</protein>
<dbReference type="EMBL" id="LUHQ01000004">
    <property type="protein sequence ID" value="OAP00463.1"/>
    <property type="molecule type" value="Genomic_DNA"/>
</dbReference>
<evidence type="ECO:0000313" key="4">
    <source>
        <dbReference type="EMBL" id="OAP00463.1"/>
    </source>
</evidence>
<dbReference type="SUPFAM" id="SSF57756">
    <property type="entry name" value="Retrovirus zinc finger-like domains"/>
    <property type="match status" value="1"/>
</dbReference>
<dbReference type="Gene3D" id="3.30.70.270">
    <property type="match status" value="1"/>
</dbReference>
<dbReference type="PROSITE" id="PS50158">
    <property type="entry name" value="ZF_CCHC"/>
    <property type="match status" value="1"/>
</dbReference>
<dbReference type="Pfam" id="PF21002">
    <property type="entry name" value="TMEM106_N"/>
    <property type="match status" value="1"/>
</dbReference>
<dbReference type="GO" id="GO:0003676">
    <property type="term" value="F:nucleic acid binding"/>
    <property type="evidence" value="ECO:0007669"/>
    <property type="project" value="InterPro"/>
</dbReference>